<keyword evidence="2" id="KW-0472">Membrane</keyword>
<dbReference type="KEGG" id="mhl:MHLP_01795"/>
<sequence length="146" mass="15954">MTFLRGAAYLLGGTLGIGGITTTSVIFTQPQEVSFKFFGGKSDSVSVPLICPLELGNEVYPELTADSDRSGKIECKKGKTQESDPKKLRMNTGSHSTGEISKLSCTKASEDSNQYNCTLLNGKSFWFEKGNDDYSELKVHIDQQAR</sequence>
<feature type="compositionally biased region" description="Basic and acidic residues" evidence="1">
    <location>
        <begin position="71"/>
        <end position="87"/>
    </location>
</feature>
<organism evidence="3 4">
    <name type="scientific">Mycoplasma haematolamae (strain Purdue)</name>
    <dbReference type="NCBI Taxonomy" id="1212765"/>
    <lineage>
        <taxon>Bacteria</taxon>
        <taxon>Bacillati</taxon>
        <taxon>Mycoplasmatota</taxon>
        <taxon>Mollicutes</taxon>
        <taxon>Mycoplasmataceae</taxon>
        <taxon>Mycoplasma</taxon>
    </lineage>
</organism>
<feature type="transmembrane region" description="Helical" evidence="2">
    <location>
        <begin position="6"/>
        <end position="27"/>
    </location>
</feature>
<keyword evidence="4" id="KW-1185">Reference proteome</keyword>
<dbReference type="STRING" id="1212765.MHLP_01795"/>
<evidence type="ECO:0000313" key="4">
    <source>
        <dbReference type="Proteomes" id="UP000006502"/>
    </source>
</evidence>
<accession>I7CJD2</accession>
<gene>
    <name evidence="3" type="ordered locus">MHLP_01795</name>
</gene>
<protein>
    <submittedName>
        <fullName evidence="3">Uncharacterized protein</fullName>
    </submittedName>
</protein>
<dbReference type="Proteomes" id="UP000006502">
    <property type="component" value="Chromosome"/>
</dbReference>
<reference evidence="3 4" key="1">
    <citation type="journal article" date="2012" name="J. Bacteriol.">
        <title>Genome Sequence of "Candidatus Mycoplasma haemolamae" Strain Purdue, a Red Blood Cell Pathogen of Alpacas (Vicugna pacos) and Llamas (Lama glama).</title>
        <authorList>
            <person name="Guimaraes A.M."/>
            <person name="Toth B."/>
            <person name="Santos A.P."/>
            <person name="do Nascimento N.C."/>
            <person name="Kritchevsky J.E."/>
            <person name="Messick J.B."/>
        </authorList>
    </citation>
    <scope>NUCLEOTIDE SEQUENCE [LARGE SCALE GENOMIC DNA]</scope>
    <source>
        <strain evidence="3 4">Purdue</strain>
    </source>
</reference>
<dbReference type="EMBL" id="CP003731">
    <property type="protein sequence ID" value="AFO51939.1"/>
    <property type="molecule type" value="Genomic_DNA"/>
</dbReference>
<evidence type="ECO:0000256" key="2">
    <source>
        <dbReference type="SAM" id="Phobius"/>
    </source>
</evidence>
<evidence type="ECO:0000313" key="3">
    <source>
        <dbReference type="EMBL" id="AFO51939.1"/>
    </source>
</evidence>
<proteinExistence type="predicted"/>
<dbReference type="PATRIC" id="fig|1212765.3.peg.402"/>
<evidence type="ECO:0000256" key="1">
    <source>
        <dbReference type="SAM" id="MobiDB-lite"/>
    </source>
</evidence>
<keyword evidence="2" id="KW-1133">Transmembrane helix</keyword>
<dbReference type="HOGENOM" id="CLU_1775396_0_0_14"/>
<dbReference type="AlphaFoldDB" id="I7CJD2"/>
<keyword evidence="2" id="KW-0812">Transmembrane</keyword>
<reference evidence="4" key="2">
    <citation type="submission" date="2012-07" db="EMBL/GenBank/DDBJ databases">
        <title>Complete genome sequence of 'Candidatus Mycoplasma haemolamae'.</title>
        <authorList>
            <person name="Guimaraes A.M.S."/>
            <person name="Toth B."/>
            <person name="Santos A.P."/>
            <person name="Nascimento N.C."/>
            <person name="Sojka J.E."/>
            <person name="Messick J.B."/>
        </authorList>
    </citation>
    <scope>NUCLEOTIDE SEQUENCE [LARGE SCALE GENOMIC DNA]</scope>
    <source>
        <strain evidence="4">Purdue</strain>
    </source>
</reference>
<name>I7CJD2_MYCHA</name>
<feature type="region of interest" description="Disordered" evidence="1">
    <location>
        <begin position="71"/>
        <end position="99"/>
    </location>
</feature>